<evidence type="ECO:0000313" key="2">
    <source>
        <dbReference type="Proteomes" id="UP001164693"/>
    </source>
</evidence>
<sequence>MNHRMLRAEADYDAPTPASPELRIVGSQSAAPLDRLARAVGDGLAARTVELAVTTPAGVCQRGSWSAGARVAGSVRTWKHAAGDQRVEIRVQVTGSADDRFTTLVAAAAAAVAESLDGPDRSAGIEALTKELARTIDRTVLIQDSRAQEYGGSPRCSSVRATPNETVVLPGEACHTWPLQEDGDQVGRLWLGRGRGLGARDLDLLGRVRAILGVVLAA</sequence>
<organism evidence="1 2">
    <name type="scientific">Jatrophihabitans cynanchi</name>
    <dbReference type="NCBI Taxonomy" id="2944128"/>
    <lineage>
        <taxon>Bacteria</taxon>
        <taxon>Bacillati</taxon>
        <taxon>Actinomycetota</taxon>
        <taxon>Actinomycetes</taxon>
        <taxon>Jatrophihabitantales</taxon>
        <taxon>Jatrophihabitantaceae</taxon>
        <taxon>Jatrophihabitans</taxon>
    </lineage>
</organism>
<dbReference type="Proteomes" id="UP001164693">
    <property type="component" value="Chromosome"/>
</dbReference>
<keyword evidence="2" id="KW-1185">Reference proteome</keyword>
<accession>A0ABY7K494</accession>
<gene>
    <name evidence="1" type="ORF">M6B22_06270</name>
</gene>
<dbReference type="RefSeq" id="WP_269444915.1">
    <property type="nucleotide sequence ID" value="NZ_CP097463.1"/>
</dbReference>
<protein>
    <submittedName>
        <fullName evidence="1">Uncharacterized protein</fullName>
    </submittedName>
</protein>
<evidence type="ECO:0000313" key="1">
    <source>
        <dbReference type="EMBL" id="WAX58367.1"/>
    </source>
</evidence>
<proteinExistence type="predicted"/>
<name>A0ABY7K494_9ACTN</name>
<dbReference type="EMBL" id="CP097463">
    <property type="protein sequence ID" value="WAX58367.1"/>
    <property type="molecule type" value="Genomic_DNA"/>
</dbReference>
<reference evidence="1" key="1">
    <citation type="submission" date="2022-05" db="EMBL/GenBank/DDBJ databases">
        <title>Jatrophihabitans sp. SB3-54 whole genome sequence.</title>
        <authorList>
            <person name="Suh M.K."/>
            <person name="Eom M.K."/>
            <person name="Kim J.S."/>
            <person name="Kim H.S."/>
            <person name="Do H.E."/>
            <person name="Shin Y.K."/>
            <person name="Lee J.-S."/>
        </authorList>
    </citation>
    <scope>NUCLEOTIDE SEQUENCE</scope>
    <source>
        <strain evidence="1">SB3-54</strain>
    </source>
</reference>